<proteinExistence type="predicted"/>
<protein>
    <recommendedName>
        <fullName evidence="3">SMI1/KNR4 family protein</fullName>
    </recommendedName>
</protein>
<organism evidence="1 2">
    <name type="scientific">Streptomyces synnematoformans</name>
    <dbReference type="NCBI Taxonomy" id="415721"/>
    <lineage>
        <taxon>Bacteria</taxon>
        <taxon>Bacillati</taxon>
        <taxon>Actinomycetota</taxon>
        <taxon>Actinomycetes</taxon>
        <taxon>Kitasatosporales</taxon>
        <taxon>Streptomycetaceae</taxon>
        <taxon>Streptomyces</taxon>
    </lineage>
</organism>
<dbReference type="EMBL" id="BAAAPF010000215">
    <property type="protein sequence ID" value="GAA2140076.1"/>
    <property type="molecule type" value="Genomic_DNA"/>
</dbReference>
<evidence type="ECO:0008006" key="3">
    <source>
        <dbReference type="Google" id="ProtNLM"/>
    </source>
</evidence>
<keyword evidence="2" id="KW-1185">Reference proteome</keyword>
<evidence type="ECO:0000313" key="2">
    <source>
        <dbReference type="Proteomes" id="UP001500443"/>
    </source>
</evidence>
<reference evidence="1 2" key="1">
    <citation type="journal article" date="2019" name="Int. J. Syst. Evol. Microbiol.">
        <title>The Global Catalogue of Microorganisms (GCM) 10K type strain sequencing project: providing services to taxonomists for standard genome sequencing and annotation.</title>
        <authorList>
            <consortium name="The Broad Institute Genomics Platform"/>
            <consortium name="The Broad Institute Genome Sequencing Center for Infectious Disease"/>
            <person name="Wu L."/>
            <person name="Ma J."/>
        </authorList>
    </citation>
    <scope>NUCLEOTIDE SEQUENCE [LARGE SCALE GENOMIC DNA]</scope>
    <source>
        <strain evidence="1 2">JCM 15481</strain>
    </source>
</reference>
<comment type="caution">
    <text evidence="1">The sequence shown here is derived from an EMBL/GenBank/DDBJ whole genome shotgun (WGS) entry which is preliminary data.</text>
</comment>
<evidence type="ECO:0000313" key="1">
    <source>
        <dbReference type="EMBL" id="GAA2140076.1"/>
    </source>
</evidence>
<gene>
    <name evidence="1" type="ORF">GCM10009802_50170</name>
</gene>
<sequence>MDSQFRNVPHVDRISDFPEFKKGWEHVREHSLTDVDPWIIYSNSSEIESRTSAVNSRYSGRIVVCFAERVDTDDVACLIVRPGVGERAGDVVVLHDFSSPGSEIDVTVSSFWDWFRIAVDDMIDIARHS</sequence>
<accession>A0ABN2ZCH6</accession>
<dbReference type="Proteomes" id="UP001500443">
    <property type="component" value="Unassembled WGS sequence"/>
</dbReference>
<name>A0ABN2ZCH6_9ACTN</name>